<name>A0ABQ4FK88_9ACTN</name>
<feature type="region of interest" description="Disordered" evidence="1">
    <location>
        <begin position="1"/>
        <end position="27"/>
    </location>
</feature>
<organism evidence="2 3">
    <name type="scientific">Microbispora amethystogenes</name>
    <dbReference type="NCBI Taxonomy" id="1427754"/>
    <lineage>
        <taxon>Bacteria</taxon>
        <taxon>Bacillati</taxon>
        <taxon>Actinomycetota</taxon>
        <taxon>Actinomycetes</taxon>
        <taxon>Streptosporangiales</taxon>
        <taxon>Streptosporangiaceae</taxon>
        <taxon>Microbispora</taxon>
    </lineage>
</organism>
<dbReference type="RefSeq" id="WP_204287941.1">
    <property type="nucleotide sequence ID" value="NZ_BOOB01000043.1"/>
</dbReference>
<evidence type="ECO:0000313" key="3">
    <source>
        <dbReference type="Proteomes" id="UP000651728"/>
    </source>
</evidence>
<dbReference type="EMBL" id="BOOB01000043">
    <property type="protein sequence ID" value="GIH35225.1"/>
    <property type="molecule type" value="Genomic_DNA"/>
</dbReference>
<evidence type="ECO:0000313" key="2">
    <source>
        <dbReference type="EMBL" id="GIH35225.1"/>
    </source>
</evidence>
<protein>
    <submittedName>
        <fullName evidence="2">Uncharacterized protein</fullName>
    </submittedName>
</protein>
<comment type="caution">
    <text evidence="2">The sequence shown here is derived from an EMBL/GenBank/DDBJ whole genome shotgun (WGS) entry which is preliminary data.</text>
</comment>
<gene>
    <name evidence="2" type="ORF">Mam01_53890</name>
</gene>
<evidence type="ECO:0000256" key="1">
    <source>
        <dbReference type="SAM" id="MobiDB-lite"/>
    </source>
</evidence>
<proteinExistence type="predicted"/>
<accession>A0ABQ4FK88</accession>
<reference evidence="2 3" key="1">
    <citation type="submission" date="2021-01" db="EMBL/GenBank/DDBJ databases">
        <title>Whole genome shotgun sequence of Microbispora amethystogenes NBRC 101907.</title>
        <authorList>
            <person name="Komaki H."/>
            <person name="Tamura T."/>
        </authorList>
    </citation>
    <scope>NUCLEOTIDE SEQUENCE [LARGE SCALE GENOMIC DNA]</scope>
    <source>
        <strain evidence="2 3">NBRC 101907</strain>
    </source>
</reference>
<dbReference type="Proteomes" id="UP000651728">
    <property type="component" value="Unassembled WGS sequence"/>
</dbReference>
<sequence>MRGDGSQVPRRRRGRLTDGGATAAGEEEPDNAFWIAHVMSPATTVAAIVVPVHLMTAGRFNQLTVLVQRPADDGRESIRMLPIRRHDRRTVSHAFRRNPQPYQDYIISASSPRH</sequence>
<keyword evidence="3" id="KW-1185">Reference proteome</keyword>